<dbReference type="GO" id="GO:0016787">
    <property type="term" value="F:hydrolase activity"/>
    <property type="evidence" value="ECO:0007669"/>
    <property type="project" value="UniProtKB-KW"/>
</dbReference>
<dbReference type="Proteomes" id="UP000197032">
    <property type="component" value="Unassembled WGS sequence"/>
</dbReference>
<comment type="caution">
    <text evidence="2">The sequence shown here is derived from an EMBL/GenBank/DDBJ whole genome shotgun (WGS) entry which is preliminary data.</text>
</comment>
<name>A0A1Z5HT59_9FIRM</name>
<dbReference type="RefSeq" id="WP_088553993.1">
    <property type="nucleotide sequence ID" value="NZ_BDGJ01000090.1"/>
</dbReference>
<dbReference type="EMBL" id="BDGJ01000090">
    <property type="protein sequence ID" value="GAW92704.1"/>
    <property type="molecule type" value="Genomic_DNA"/>
</dbReference>
<dbReference type="SUPFAM" id="SSF109604">
    <property type="entry name" value="HD-domain/PDEase-like"/>
    <property type="match status" value="1"/>
</dbReference>
<evidence type="ECO:0000259" key="1">
    <source>
        <dbReference type="SMART" id="SM00471"/>
    </source>
</evidence>
<dbReference type="CDD" id="cd00077">
    <property type="entry name" value="HDc"/>
    <property type="match status" value="1"/>
</dbReference>
<accession>A0A1Z5HT59</accession>
<organism evidence="2 3">
    <name type="scientific">Calderihabitans maritimus</name>
    <dbReference type="NCBI Taxonomy" id="1246530"/>
    <lineage>
        <taxon>Bacteria</taxon>
        <taxon>Bacillati</taxon>
        <taxon>Bacillota</taxon>
        <taxon>Clostridia</taxon>
        <taxon>Neomoorellales</taxon>
        <taxon>Calderihabitantaceae</taxon>
        <taxon>Calderihabitans</taxon>
    </lineage>
</organism>
<keyword evidence="2" id="KW-0378">Hydrolase</keyword>
<dbReference type="OrthoDB" id="247014at2"/>
<gene>
    <name evidence="2" type="ORF">KKC1_18540</name>
</gene>
<evidence type="ECO:0000313" key="3">
    <source>
        <dbReference type="Proteomes" id="UP000197032"/>
    </source>
</evidence>
<reference evidence="3" key="1">
    <citation type="journal article" date="2017" name="Appl. Environ. Microbiol.">
        <title>Genomic analysis of Calderihabitans maritimus KKC1, a thermophilic hydrogenogenic carboxydotrophic bacterium isolated from marine sediment.</title>
        <authorList>
            <person name="Omae K."/>
            <person name="Yoneda Y."/>
            <person name="Fukuyama Y."/>
            <person name="Yoshida T."/>
            <person name="Sako Y."/>
        </authorList>
    </citation>
    <scope>NUCLEOTIDE SEQUENCE [LARGE SCALE GENOMIC DNA]</scope>
    <source>
        <strain evidence="3">KKC1</strain>
    </source>
</reference>
<protein>
    <submittedName>
        <fullName evidence="2">Metal dependent phosphohydrolase</fullName>
    </submittedName>
</protein>
<proteinExistence type="predicted"/>
<feature type="domain" description="HD/PDEase" evidence="1">
    <location>
        <begin position="29"/>
        <end position="144"/>
    </location>
</feature>
<dbReference type="Pfam" id="PF01966">
    <property type="entry name" value="HD"/>
    <property type="match status" value="1"/>
</dbReference>
<dbReference type="InterPro" id="IPR006674">
    <property type="entry name" value="HD_domain"/>
</dbReference>
<dbReference type="SMART" id="SM00471">
    <property type="entry name" value="HDc"/>
    <property type="match status" value="1"/>
</dbReference>
<sequence>MVTLEDVKKDPEVDTYIRMGNEYLGVLGFTEHAYRHINLVANISRNILQRLDYPERDQELAAIAGYLHDIGNVVNRHYHGQSGALIAYTILRRMGMPPEEIATVVSAIGNHEEEYGHAVNPVGAALILADKSDVHRSRVRNQDFATFDIHDRVNYAVQHSFLRVDAKAKSITMELKIDLEISTVMEYFEIFLTRMIMCRRAADFLDCHFGLIINGARLL</sequence>
<dbReference type="Gene3D" id="1.10.3210.10">
    <property type="entry name" value="Hypothetical protein af1432"/>
    <property type="match status" value="1"/>
</dbReference>
<keyword evidence="3" id="KW-1185">Reference proteome</keyword>
<dbReference type="InterPro" id="IPR003607">
    <property type="entry name" value="HD/PDEase_dom"/>
</dbReference>
<dbReference type="AlphaFoldDB" id="A0A1Z5HT59"/>
<evidence type="ECO:0000313" key="2">
    <source>
        <dbReference type="EMBL" id="GAW92704.1"/>
    </source>
</evidence>